<accession>A0A1A9I343</accession>
<reference evidence="1 2" key="1">
    <citation type="submission" date="2016-05" db="EMBL/GenBank/DDBJ databases">
        <title>Niabella ginsenosidivorans BS26 whole genome sequencing.</title>
        <authorList>
            <person name="Im W.T."/>
            <person name="Siddiqi M.Z."/>
        </authorList>
    </citation>
    <scope>NUCLEOTIDE SEQUENCE [LARGE SCALE GENOMIC DNA]</scope>
    <source>
        <strain evidence="1 2">BS26</strain>
    </source>
</reference>
<dbReference type="AlphaFoldDB" id="A0A1A9I343"/>
<keyword evidence="2" id="KW-1185">Reference proteome</keyword>
<protein>
    <submittedName>
        <fullName evidence="1">Uncharacterized protein</fullName>
    </submittedName>
</protein>
<dbReference type="EMBL" id="CP015772">
    <property type="protein sequence ID" value="ANH82088.1"/>
    <property type="molecule type" value="Genomic_DNA"/>
</dbReference>
<evidence type="ECO:0000313" key="2">
    <source>
        <dbReference type="Proteomes" id="UP000077667"/>
    </source>
</evidence>
<name>A0A1A9I343_9BACT</name>
<gene>
    <name evidence="1" type="ORF">A8C56_14890</name>
</gene>
<sequence>MVFRCNFFCFPVRCGNRYLFGIPASSTQAFRTTGSWFLMISESAKPSPHNSFLRSVNIFPINADLFKDAGNHSALRAFSNSFNTVTAAPVLPCLACASASIRLGRCGYYMLM</sequence>
<organism evidence="1 2">
    <name type="scientific">Niabella ginsenosidivorans</name>
    <dbReference type="NCBI Taxonomy" id="1176587"/>
    <lineage>
        <taxon>Bacteria</taxon>
        <taxon>Pseudomonadati</taxon>
        <taxon>Bacteroidota</taxon>
        <taxon>Chitinophagia</taxon>
        <taxon>Chitinophagales</taxon>
        <taxon>Chitinophagaceae</taxon>
        <taxon>Niabella</taxon>
    </lineage>
</organism>
<dbReference type="Proteomes" id="UP000077667">
    <property type="component" value="Chromosome"/>
</dbReference>
<dbReference type="KEGG" id="nia:A8C56_14890"/>
<evidence type="ECO:0000313" key="1">
    <source>
        <dbReference type="EMBL" id="ANH82088.1"/>
    </source>
</evidence>
<proteinExistence type="predicted"/>